<dbReference type="InterPro" id="IPR010982">
    <property type="entry name" value="Lambda_DNA-bd_dom_sf"/>
</dbReference>
<dbReference type="GO" id="GO:0003677">
    <property type="term" value="F:DNA binding"/>
    <property type="evidence" value="ECO:0007669"/>
    <property type="project" value="InterPro"/>
</dbReference>
<dbReference type="SMART" id="SM00530">
    <property type="entry name" value="HTH_XRE"/>
    <property type="match status" value="1"/>
</dbReference>
<proteinExistence type="predicted"/>
<evidence type="ECO:0000313" key="3">
    <source>
        <dbReference type="Proteomes" id="UP000315364"/>
    </source>
</evidence>
<dbReference type="AlphaFoldDB" id="A0A5B8LTJ3"/>
<dbReference type="RefSeq" id="WP_146289768.1">
    <property type="nucleotide sequence ID" value="NZ_CP042304.1"/>
</dbReference>
<dbReference type="KEGG" id="dea:FPZ08_09605"/>
<dbReference type="Gene3D" id="1.10.260.40">
    <property type="entry name" value="lambda repressor-like DNA-binding domains"/>
    <property type="match status" value="1"/>
</dbReference>
<name>A0A5B8LTJ3_9HYPH</name>
<dbReference type="PROSITE" id="PS50943">
    <property type="entry name" value="HTH_CROC1"/>
    <property type="match status" value="1"/>
</dbReference>
<dbReference type="Proteomes" id="UP000315364">
    <property type="component" value="Chromosome"/>
</dbReference>
<dbReference type="EMBL" id="CP042304">
    <property type="protein sequence ID" value="QDZ10984.1"/>
    <property type="molecule type" value="Genomic_DNA"/>
</dbReference>
<evidence type="ECO:0000259" key="1">
    <source>
        <dbReference type="PROSITE" id="PS50943"/>
    </source>
</evidence>
<reference evidence="2 3" key="1">
    <citation type="submission" date="2019-07" db="EMBL/GenBank/DDBJ databases">
        <title>Full genome sequence of Devosia sp. Gsoil 520.</title>
        <authorList>
            <person name="Im W.-T."/>
        </authorList>
    </citation>
    <scope>NUCLEOTIDE SEQUENCE [LARGE SCALE GENOMIC DNA]</scope>
    <source>
        <strain evidence="2 3">Gsoil 520</strain>
    </source>
</reference>
<protein>
    <submittedName>
        <fullName evidence="2">Helix-turn-helix transcriptional regulator</fullName>
    </submittedName>
</protein>
<evidence type="ECO:0000313" key="2">
    <source>
        <dbReference type="EMBL" id="QDZ10984.1"/>
    </source>
</evidence>
<accession>A0A5B8LTJ3</accession>
<organism evidence="2 3">
    <name type="scientific">Devosia ginsengisoli</name>
    <dbReference type="NCBI Taxonomy" id="400770"/>
    <lineage>
        <taxon>Bacteria</taxon>
        <taxon>Pseudomonadati</taxon>
        <taxon>Pseudomonadota</taxon>
        <taxon>Alphaproteobacteria</taxon>
        <taxon>Hyphomicrobiales</taxon>
        <taxon>Devosiaceae</taxon>
        <taxon>Devosia</taxon>
    </lineage>
</organism>
<dbReference type="Pfam" id="PF13560">
    <property type="entry name" value="HTH_31"/>
    <property type="match status" value="1"/>
</dbReference>
<dbReference type="OrthoDB" id="123556at2"/>
<dbReference type="InterPro" id="IPR001387">
    <property type="entry name" value="Cro/C1-type_HTH"/>
</dbReference>
<keyword evidence="3" id="KW-1185">Reference proteome</keyword>
<sequence>MMLKHDHDRTGEICGELRAWRIRSRLRQDAIAKCLGVAQSQISRWESGRELPRPHNVEAIRRLIRGPEVDPLLALRHFVLHSSQHLLLFDDQLEILARSLPFQASPNPLDRFGWVLDPERNPPFAPVQRRYREVLSDPAGVVGLAITLPFQHEGARWVASIGKTIHSIAGIRVCLCELSFAPAGADDADIRVEEVRLDPTGETRHSMTLWRQPSANA</sequence>
<feature type="domain" description="HTH cro/C1-type" evidence="1">
    <location>
        <begin position="17"/>
        <end position="72"/>
    </location>
</feature>
<dbReference type="SUPFAM" id="SSF47413">
    <property type="entry name" value="lambda repressor-like DNA-binding domains"/>
    <property type="match status" value="1"/>
</dbReference>
<dbReference type="CDD" id="cd00093">
    <property type="entry name" value="HTH_XRE"/>
    <property type="match status" value="1"/>
</dbReference>
<gene>
    <name evidence="2" type="ORF">FPZ08_09605</name>
</gene>